<comment type="caution">
    <text evidence="2">The sequence shown here is derived from an EMBL/GenBank/DDBJ whole genome shotgun (WGS) entry which is preliminary data.</text>
</comment>
<dbReference type="AlphaFoldDB" id="A0A6S7GQC9"/>
<reference evidence="2" key="1">
    <citation type="submission" date="2020-04" db="EMBL/GenBank/DDBJ databases">
        <authorList>
            <person name="Alioto T."/>
            <person name="Alioto T."/>
            <person name="Gomez Garrido J."/>
        </authorList>
    </citation>
    <scope>NUCLEOTIDE SEQUENCE</scope>
    <source>
        <strain evidence="2">A484AB</strain>
    </source>
</reference>
<dbReference type="Gene3D" id="3.30.70.1820">
    <property type="entry name" value="L1 transposable element, RRM domain"/>
    <property type="match status" value="1"/>
</dbReference>
<dbReference type="OrthoDB" id="7484550at2759"/>
<organism evidence="2 3">
    <name type="scientific">Paramuricea clavata</name>
    <name type="common">Red gorgonian</name>
    <name type="synonym">Violescent sea-whip</name>
    <dbReference type="NCBI Taxonomy" id="317549"/>
    <lineage>
        <taxon>Eukaryota</taxon>
        <taxon>Metazoa</taxon>
        <taxon>Cnidaria</taxon>
        <taxon>Anthozoa</taxon>
        <taxon>Octocorallia</taxon>
        <taxon>Malacalcyonacea</taxon>
        <taxon>Plexauridae</taxon>
        <taxon>Paramuricea</taxon>
    </lineage>
</organism>
<evidence type="ECO:0000256" key="1">
    <source>
        <dbReference type="SAM" id="MobiDB-lite"/>
    </source>
</evidence>
<proteinExistence type="predicted"/>
<sequence length="262" mass="29679">MKEFQKISGQIDTNSKKKANTKSKQNVEQGQGEKEKAIEFLSDQYDDLLSYNSKMKKYLDRLGAQLNEISMKVERIEKILDSFESYSYQYGAKIIGVPEINTKESSIKTTKLCVDLFNAMGANVSAQDIDIAHRVSDRSSCSSEGKPKPIICKFVRRLSKESVMKLRKEAGKINSSDLGFNATLDIKIAIFDYLTPKPQKLLYEAKNSKQAIDLNTVGPRNNQVYLREHENSHTYKISDLQDLRRLESSDYECSTGSRSDCG</sequence>
<name>A0A6S7GQC9_PARCT</name>
<evidence type="ECO:0000313" key="2">
    <source>
        <dbReference type="EMBL" id="CAB3988637.1"/>
    </source>
</evidence>
<dbReference type="EMBL" id="CACRXK020001356">
    <property type="protein sequence ID" value="CAB3988637.1"/>
    <property type="molecule type" value="Genomic_DNA"/>
</dbReference>
<dbReference type="Proteomes" id="UP001152795">
    <property type="component" value="Unassembled WGS sequence"/>
</dbReference>
<gene>
    <name evidence="2" type="ORF">PACLA_8A076379</name>
</gene>
<feature type="region of interest" description="Disordered" evidence="1">
    <location>
        <begin position="1"/>
        <end position="33"/>
    </location>
</feature>
<keyword evidence="3" id="KW-1185">Reference proteome</keyword>
<protein>
    <submittedName>
        <fullName evidence="2">Uncharacterized protein</fullName>
    </submittedName>
</protein>
<accession>A0A6S7GQC9</accession>
<evidence type="ECO:0000313" key="3">
    <source>
        <dbReference type="Proteomes" id="UP001152795"/>
    </source>
</evidence>